<dbReference type="Proteomes" id="UP001165542">
    <property type="component" value="Unassembled WGS sequence"/>
</dbReference>
<dbReference type="RefSeq" id="WP_259037500.1">
    <property type="nucleotide sequence ID" value="NZ_JAJISC010000009.1"/>
</dbReference>
<protein>
    <submittedName>
        <fullName evidence="1">Uncharacterized protein</fullName>
    </submittedName>
</protein>
<accession>A0ABT2EHC4</accession>
<reference evidence="1" key="1">
    <citation type="submission" date="2021-11" db="EMBL/GenBank/DDBJ databases">
        <title>Halomonas sp., isolated from a coastal aquaculture zone in Dongshan Bay.</title>
        <authorList>
            <person name="Lin W."/>
        </authorList>
    </citation>
    <scope>NUCLEOTIDE SEQUENCE</scope>
    <source>
        <strain evidence="1">Yzlin-01</strain>
    </source>
</reference>
<keyword evidence="2" id="KW-1185">Reference proteome</keyword>
<name>A0ABT2EHC4_9GAMM</name>
<evidence type="ECO:0000313" key="2">
    <source>
        <dbReference type="Proteomes" id="UP001165542"/>
    </source>
</evidence>
<sequence length="92" mass="10541">MSTTQPMAPAFSALTETQLHTIEDLLSNDEASSDEELITFFISEGIPEASARQALTYRDRYLTTIYLNRHTPISLERDAWRYDSKARRFVPA</sequence>
<proteinExistence type="predicted"/>
<gene>
    <name evidence="1" type="ORF">LLY24_16970</name>
</gene>
<dbReference type="EMBL" id="JAJISC010000009">
    <property type="protein sequence ID" value="MCS2611008.1"/>
    <property type="molecule type" value="Genomic_DNA"/>
</dbReference>
<organism evidence="1 2">
    <name type="scientific">Halomonas dongshanensis</name>
    <dbReference type="NCBI Taxonomy" id="2890835"/>
    <lineage>
        <taxon>Bacteria</taxon>
        <taxon>Pseudomonadati</taxon>
        <taxon>Pseudomonadota</taxon>
        <taxon>Gammaproteobacteria</taxon>
        <taxon>Oceanospirillales</taxon>
        <taxon>Halomonadaceae</taxon>
        <taxon>Halomonas</taxon>
    </lineage>
</organism>
<evidence type="ECO:0000313" key="1">
    <source>
        <dbReference type="EMBL" id="MCS2611008.1"/>
    </source>
</evidence>
<comment type="caution">
    <text evidence="1">The sequence shown here is derived from an EMBL/GenBank/DDBJ whole genome shotgun (WGS) entry which is preliminary data.</text>
</comment>